<keyword evidence="2" id="KW-1185">Reference proteome</keyword>
<reference evidence="1" key="1">
    <citation type="journal article" date="2017" name="Nature">
        <title>The sunflower genome provides insights into oil metabolism, flowering and Asterid evolution.</title>
        <authorList>
            <person name="Badouin H."/>
            <person name="Gouzy J."/>
            <person name="Grassa C.J."/>
            <person name="Murat F."/>
            <person name="Staton S.E."/>
            <person name="Cottret L."/>
            <person name="Lelandais-Briere C."/>
            <person name="Owens G.L."/>
            <person name="Carrere S."/>
            <person name="Mayjonade B."/>
            <person name="Legrand L."/>
            <person name="Gill N."/>
            <person name="Kane N.C."/>
            <person name="Bowers J.E."/>
            <person name="Hubner S."/>
            <person name="Bellec A."/>
            <person name="Berard A."/>
            <person name="Berges H."/>
            <person name="Blanchet N."/>
            <person name="Boniface M.C."/>
            <person name="Brunel D."/>
            <person name="Catrice O."/>
            <person name="Chaidir N."/>
            <person name="Claudel C."/>
            <person name="Donnadieu C."/>
            <person name="Faraut T."/>
            <person name="Fievet G."/>
            <person name="Helmstetter N."/>
            <person name="King M."/>
            <person name="Knapp S.J."/>
            <person name="Lai Z."/>
            <person name="Le Paslier M.C."/>
            <person name="Lippi Y."/>
            <person name="Lorenzon L."/>
            <person name="Mandel J.R."/>
            <person name="Marage G."/>
            <person name="Marchand G."/>
            <person name="Marquand E."/>
            <person name="Bret-Mestries E."/>
            <person name="Morien E."/>
            <person name="Nambeesan S."/>
            <person name="Nguyen T."/>
            <person name="Pegot-Espagnet P."/>
            <person name="Pouilly N."/>
            <person name="Raftis F."/>
            <person name="Sallet E."/>
            <person name="Schiex T."/>
            <person name="Thomas J."/>
            <person name="Vandecasteele C."/>
            <person name="Vares D."/>
            <person name="Vear F."/>
            <person name="Vautrin S."/>
            <person name="Crespi M."/>
            <person name="Mangin B."/>
            <person name="Burke J.M."/>
            <person name="Salse J."/>
            <person name="Munos S."/>
            <person name="Vincourt P."/>
            <person name="Rieseberg L.H."/>
            <person name="Langlade N.B."/>
        </authorList>
    </citation>
    <scope>NUCLEOTIDE SEQUENCE</scope>
    <source>
        <tissue evidence="1">Leaves</tissue>
    </source>
</reference>
<name>A0A9K3J0S7_HELAN</name>
<dbReference type="EMBL" id="MNCJ02000320">
    <property type="protein sequence ID" value="KAF5806741.1"/>
    <property type="molecule type" value="Genomic_DNA"/>
</dbReference>
<proteinExistence type="predicted"/>
<evidence type="ECO:0000313" key="1">
    <source>
        <dbReference type="EMBL" id="KAF5806741.1"/>
    </source>
</evidence>
<dbReference type="Gramene" id="mRNA:HanXRQr2_Chr05g0225141">
    <property type="protein sequence ID" value="mRNA:HanXRQr2_Chr05g0225141"/>
    <property type="gene ID" value="HanXRQr2_Chr05g0225141"/>
</dbReference>
<accession>A0A9K3J0S7</accession>
<organism evidence="1 2">
    <name type="scientific">Helianthus annuus</name>
    <name type="common">Common sunflower</name>
    <dbReference type="NCBI Taxonomy" id="4232"/>
    <lineage>
        <taxon>Eukaryota</taxon>
        <taxon>Viridiplantae</taxon>
        <taxon>Streptophyta</taxon>
        <taxon>Embryophyta</taxon>
        <taxon>Tracheophyta</taxon>
        <taxon>Spermatophyta</taxon>
        <taxon>Magnoliopsida</taxon>
        <taxon>eudicotyledons</taxon>
        <taxon>Gunneridae</taxon>
        <taxon>Pentapetalae</taxon>
        <taxon>asterids</taxon>
        <taxon>campanulids</taxon>
        <taxon>Asterales</taxon>
        <taxon>Asteraceae</taxon>
        <taxon>Asteroideae</taxon>
        <taxon>Heliantheae alliance</taxon>
        <taxon>Heliantheae</taxon>
        <taxon>Helianthus</taxon>
    </lineage>
</organism>
<gene>
    <name evidence="1" type="ORF">HanXRQr2_Chr05g0225141</name>
</gene>
<dbReference type="AlphaFoldDB" id="A0A9K3J0S7"/>
<dbReference type="Proteomes" id="UP000215914">
    <property type="component" value="Unassembled WGS sequence"/>
</dbReference>
<sequence length="100" mass="11767">MFRIFSTRRRNNLHFQTLLRKQQRNRMFCLRCYSFEEYNNSYLKAFTPYFQIVKPSKPFIMSSNCNIVSSSICNNGTTTSKAGSHPLFTRNVVQYYAPAS</sequence>
<evidence type="ECO:0000313" key="2">
    <source>
        <dbReference type="Proteomes" id="UP000215914"/>
    </source>
</evidence>
<comment type="caution">
    <text evidence="1">The sequence shown here is derived from an EMBL/GenBank/DDBJ whole genome shotgun (WGS) entry which is preliminary data.</text>
</comment>
<reference evidence="1" key="2">
    <citation type="submission" date="2020-06" db="EMBL/GenBank/DDBJ databases">
        <title>Helianthus annuus Genome sequencing and assembly Release 2.</title>
        <authorList>
            <person name="Gouzy J."/>
            <person name="Langlade N."/>
            <person name="Munos S."/>
        </authorList>
    </citation>
    <scope>NUCLEOTIDE SEQUENCE</scope>
    <source>
        <tissue evidence="1">Leaves</tissue>
    </source>
</reference>
<protein>
    <submittedName>
        <fullName evidence="1">Uncharacterized protein</fullName>
    </submittedName>
</protein>